<dbReference type="OrthoDB" id="7065041at2"/>
<keyword evidence="1" id="KW-0812">Transmembrane</keyword>
<sequence>MNKEMLPILAGLITAISTLTAVFITNYFNMKSLERNFRFQSGLKNKELRLNKLEESYELFEKWCTFFSVGYLNYLYFHSKKISESELFELLKNPENSLSGEFQKLITLLNIHFPELEVEYEKVNLARSEIVKYMNIDKKIDVQDFVKAQVKFENIAKNFKNEIAQLAKNMRMEE</sequence>
<keyword evidence="1" id="KW-0472">Membrane</keyword>
<keyword evidence="3" id="KW-1185">Reference proteome</keyword>
<accession>A0A2S2FBH1</accession>
<evidence type="ECO:0000313" key="3">
    <source>
        <dbReference type="Proteomes" id="UP000245977"/>
    </source>
</evidence>
<name>A0A2S2FBH1_9GAMM</name>
<gene>
    <name evidence="2" type="ORF">DJ533_06430</name>
</gene>
<dbReference type="AlphaFoldDB" id="A0A2S2FBH1"/>
<dbReference type="KEGG" id="adv:DJ533_06430"/>
<proteinExistence type="predicted"/>
<dbReference type="RefSeq" id="WP_065993661.1">
    <property type="nucleotide sequence ID" value="NZ_CP029397.2"/>
</dbReference>
<dbReference type="Proteomes" id="UP000245977">
    <property type="component" value="Chromosome"/>
</dbReference>
<evidence type="ECO:0000256" key="1">
    <source>
        <dbReference type="SAM" id="Phobius"/>
    </source>
</evidence>
<protein>
    <submittedName>
        <fullName evidence="2">Uncharacterized protein</fullName>
    </submittedName>
</protein>
<keyword evidence="1" id="KW-1133">Transmembrane helix</keyword>
<dbReference type="EMBL" id="CP029397">
    <property type="protein sequence ID" value="AWL28238.1"/>
    <property type="molecule type" value="Genomic_DNA"/>
</dbReference>
<evidence type="ECO:0000313" key="2">
    <source>
        <dbReference type="EMBL" id="AWL28238.1"/>
    </source>
</evidence>
<feature type="transmembrane region" description="Helical" evidence="1">
    <location>
        <begin position="6"/>
        <end position="28"/>
    </location>
</feature>
<reference evidence="2" key="1">
    <citation type="submission" date="2019-08" db="EMBL/GenBank/DDBJ databases">
        <title>The complete genome of Acinetobacter defluvii strain WCHAD010030.</title>
        <authorList>
            <person name="Hu Y."/>
            <person name="Qin J."/>
            <person name="Feng Y."/>
            <person name="Zong Z."/>
        </authorList>
    </citation>
    <scope>NUCLEOTIDE SEQUENCE</scope>
    <source>
        <strain evidence="2">WCHA30</strain>
    </source>
</reference>
<organism evidence="2 3">
    <name type="scientific">Acinetobacter defluvii</name>
    <dbReference type="NCBI Taxonomy" id="1871111"/>
    <lineage>
        <taxon>Bacteria</taxon>
        <taxon>Pseudomonadati</taxon>
        <taxon>Pseudomonadota</taxon>
        <taxon>Gammaproteobacteria</taxon>
        <taxon>Moraxellales</taxon>
        <taxon>Moraxellaceae</taxon>
        <taxon>Acinetobacter</taxon>
    </lineage>
</organism>